<dbReference type="SUPFAM" id="SSF109910">
    <property type="entry name" value="YgfY-like"/>
    <property type="match status" value="1"/>
</dbReference>
<sequence length="95" mass="10819">MTGTTRSSADLDQRRRRNLIRSWRRGIREMDLVLGGFADAHIASLTEAELDTYEELLTVNDITLMNWITGAEPIPAEYDTELFARIRDSNTVFAS</sequence>
<dbReference type="AlphaFoldDB" id="A0A916RGJ9"/>
<keyword evidence="5" id="KW-1185">Reference proteome</keyword>
<reference evidence="4" key="1">
    <citation type="journal article" date="2014" name="Int. J. Syst. Evol. Microbiol.">
        <title>Complete genome sequence of Corynebacterium casei LMG S-19264T (=DSM 44701T), isolated from a smear-ripened cheese.</title>
        <authorList>
            <consortium name="US DOE Joint Genome Institute (JGI-PGF)"/>
            <person name="Walter F."/>
            <person name="Albersmeier A."/>
            <person name="Kalinowski J."/>
            <person name="Ruckert C."/>
        </authorList>
    </citation>
    <scope>NUCLEOTIDE SEQUENCE</scope>
    <source>
        <strain evidence="4">CGMCC 1.15320</strain>
    </source>
</reference>
<dbReference type="Gene3D" id="1.10.150.250">
    <property type="entry name" value="Flavinator of succinate dehydrogenase"/>
    <property type="match status" value="1"/>
</dbReference>
<dbReference type="GO" id="GO:0006099">
    <property type="term" value="P:tricarboxylic acid cycle"/>
    <property type="evidence" value="ECO:0007669"/>
    <property type="project" value="TreeGrafter"/>
</dbReference>
<organism evidence="4 5">
    <name type="scientific">Nitratireductor aestuarii</name>
    <dbReference type="NCBI Taxonomy" id="1735103"/>
    <lineage>
        <taxon>Bacteria</taxon>
        <taxon>Pseudomonadati</taxon>
        <taxon>Pseudomonadota</taxon>
        <taxon>Alphaproteobacteria</taxon>
        <taxon>Hyphomicrobiales</taxon>
        <taxon>Phyllobacteriaceae</taxon>
        <taxon>Nitratireductor</taxon>
    </lineage>
</organism>
<dbReference type="EMBL" id="BMIF01000001">
    <property type="protein sequence ID" value="GGA53578.1"/>
    <property type="molecule type" value="Genomic_DNA"/>
</dbReference>
<dbReference type="RefSeq" id="WP_188719233.1">
    <property type="nucleotide sequence ID" value="NZ_BMIF01000001.1"/>
</dbReference>
<name>A0A916RGJ9_9HYPH</name>
<evidence type="ECO:0000313" key="4">
    <source>
        <dbReference type="EMBL" id="GGA53578.1"/>
    </source>
</evidence>
<evidence type="ECO:0000313" key="5">
    <source>
        <dbReference type="Proteomes" id="UP000636264"/>
    </source>
</evidence>
<accession>A0A916RGJ9</accession>
<dbReference type="PANTHER" id="PTHR12469:SF2">
    <property type="entry name" value="SUCCINATE DEHYDROGENASE ASSEMBLY FACTOR 2, MITOCHONDRIAL"/>
    <property type="match status" value="1"/>
</dbReference>
<dbReference type="InterPro" id="IPR036714">
    <property type="entry name" value="SDH_sf"/>
</dbReference>
<comment type="similarity">
    <text evidence="1">Belongs to the SdhE FAD assembly factor family.</text>
</comment>
<proteinExistence type="inferred from homology"/>
<evidence type="ECO:0000256" key="1">
    <source>
        <dbReference type="ARBA" id="ARBA00008571"/>
    </source>
</evidence>
<dbReference type="PANTHER" id="PTHR12469">
    <property type="entry name" value="PROTEIN EMI5 HOMOLOG, MITOCHONDRIAL"/>
    <property type="match status" value="1"/>
</dbReference>
<evidence type="ECO:0000256" key="3">
    <source>
        <dbReference type="ARBA" id="ARBA00023186"/>
    </source>
</evidence>
<evidence type="ECO:0000256" key="2">
    <source>
        <dbReference type="ARBA" id="ARBA00019418"/>
    </source>
</evidence>
<dbReference type="Proteomes" id="UP000636264">
    <property type="component" value="Unassembled WGS sequence"/>
</dbReference>
<comment type="caution">
    <text evidence="4">The sequence shown here is derived from an EMBL/GenBank/DDBJ whole genome shotgun (WGS) entry which is preliminary data.</text>
</comment>
<gene>
    <name evidence="4" type="ORF">GCM10011385_03820</name>
</gene>
<dbReference type="InterPro" id="IPR005631">
    <property type="entry name" value="SDH"/>
</dbReference>
<protein>
    <recommendedName>
        <fullName evidence="2">FAD assembly factor SdhE</fullName>
    </recommendedName>
</protein>
<keyword evidence="3" id="KW-0143">Chaperone</keyword>
<dbReference type="Pfam" id="PF03937">
    <property type="entry name" value="Sdh5"/>
    <property type="match status" value="1"/>
</dbReference>
<reference evidence="4" key="2">
    <citation type="submission" date="2020-09" db="EMBL/GenBank/DDBJ databases">
        <authorList>
            <person name="Sun Q."/>
            <person name="Zhou Y."/>
        </authorList>
    </citation>
    <scope>NUCLEOTIDE SEQUENCE</scope>
    <source>
        <strain evidence="4">CGMCC 1.15320</strain>
    </source>
</reference>